<evidence type="ECO:0000256" key="1">
    <source>
        <dbReference type="SAM" id="MobiDB-lite"/>
    </source>
</evidence>
<reference evidence="2 3" key="1">
    <citation type="submission" date="2020-03" db="EMBL/GenBank/DDBJ databases">
        <title>Two novel Motilibacter sp.</title>
        <authorList>
            <person name="Liu S."/>
        </authorList>
    </citation>
    <scope>NUCLEOTIDE SEQUENCE [LARGE SCALE GENOMIC DNA]</scope>
    <source>
        <strain evidence="2 3">E257</strain>
    </source>
</reference>
<evidence type="ECO:0000313" key="3">
    <source>
        <dbReference type="Proteomes" id="UP000800981"/>
    </source>
</evidence>
<dbReference type="InterPro" id="IPR029069">
    <property type="entry name" value="HotDog_dom_sf"/>
</dbReference>
<name>A0ABX0H3M9_9ACTN</name>
<feature type="region of interest" description="Disordered" evidence="1">
    <location>
        <begin position="84"/>
        <end position="103"/>
    </location>
</feature>
<comment type="caution">
    <text evidence="2">The sequence shown here is derived from an EMBL/GenBank/DDBJ whole genome shotgun (WGS) entry which is preliminary data.</text>
</comment>
<feature type="non-terminal residue" evidence="2">
    <location>
        <position position="1"/>
    </location>
</feature>
<keyword evidence="3" id="KW-1185">Reference proteome</keyword>
<protein>
    <submittedName>
        <fullName evidence="2">Beta-hydroxyacyl-ACP dehydratase</fullName>
    </submittedName>
</protein>
<proteinExistence type="predicted"/>
<dbReference type="SUPFAM" id="SSF54637">
    <property type="entry name" value="Thioesterase/thiol ester dehydrase-isomerase"/>
    <property type="match status" value="1"/>
</dbReference>
<gene>
    <name evidence="2" type="ORF">G9H71_22880</name>
</gene>
<evidence type="ECO:0000313" key="2">
    <source>
        <dbReference type="EMBL" id="NHC16629.1"/>
    </source>
</evidence>
<accession>A0ABX0H3M9</accession>
<organism evidence="2 3">
    <name type="scientific">Motilibacter deserti</name>
    <dbReference type="NCBI Taxonomy" id="2714956"/>
    <lineage>
        <taxon>Bacteria</taxon>
        <taxon>Bacillati</taxon>
        <taxon>Actinomycetota</taxon>
        <taxon>Actinomycetes</taxon>
        <taxon>Motilibacterales</taxon>
        <taxon>Motilibacteraceae</taxon>
        <taxon>Motilibacter</taxon>
    </lineage>
</organism>
<dbReference type="EMBL" id="JAANNP010000251">
    <property type="protein sequence ID" value="NHC16629.1"/>
    <property type="molecule type" value="Genomic_DNA"/>
</dbReference>
<dbReference type="Gene3D" id="3.10.129.10">
    <property type="entry name" value="Hotdog Thioesterase"/>
    <property type="match status" value="1"/>
</dbReference>
<sequence length="103" mass="10989">GALLWLESLRSRGDAIDGTLIFAAARDVVFHRQVLPGDTVRHVAHMERVVGDNAFLNGETWVGDELVATVGSAIAVRRPAGTLKHVPASRSSTTRPHADTVPA</sequence>
<dbReference type="Proteomes" id="UP000800981">
    <property type="component" value="Unassembled WGS sequence"/>
</dbReference>